<dbReference type="RefSeq" id="WP_006283569.1">
    <property type="nucleotide sequence ID" value="NZ_BPTR01000001.1"/>
</dbReference>
<accession>A0AA37MK37</accession>
<evidence type="ECO:0000259" key="6">
    <source>
        <dbReference type="Pfam" id="PF07980"/>
    </source>
</evidence>
<dbReference type="Proteomes" id="UP000887043">
    <property type="component" value="Unassembled WGS sequence"/>
</dbReference>
<keyword evidence="5" id="KW-0998">Cell outer membrane</keyword>
<dbReference type="GO" id="GO:0009279">
    <property type="term" value="C:cell outer membrane"/>
    <property type="evidence" value="ECO:0007669"/>
    <property type="project" value="UniProtKB-SubCell"/>
</dbReference>
<comment type="subcellular location">
    <subcellularLocation>
        <location evidence="1">Cell outer membrane</location>
    </subcellularLocation>
</comment>
<name>A0AA37MK37_SEGBR</name>
<feature type="domain" description="RagB/SusD" evidence="6">
    <location>
        <begin position="314"/>
        <end position="564"/>
    </location>
</feature>
<dbReference type="AlphaFoldDB" id="A0AA37MK37"/>
<evidence type="ECO:0000313" key="8">
    <source>
        <dbReference type="EMBL" id="GJG26467.1"/>
    </source>
</evidence>
<evidence type="ECO:0000256" key="2">
    <source>
        <dbReference type="ARBA" id="ARBA00006275"/>
    </source>
</evidence>
<evidence type="ECO:0000313" key="9">
    <source>
        <dbReference type="Proteomes" id="UP000887043"/>
    </source>
</evidence>
<keyword evidence="3" id="KW-0732">Signal</keyword>
<sequence>MKTNHIIIAAMGFLSLGSLTSCSDSWLDVDSKTESNSGNYYKSQEDGLRALYACYDGWQRTVSDGPTFTLYQLTETMSDECFGGTGNNDGRNTQIIDRFDMNQSPSYTNMHNQLWTSYYTAIFRCNELIDKSEGITWTDEKLRDQYLGEAYALRAFCYFDLLRIWENIPLVIHATSENVPQATPDSVYAQCISDLKQAISMIPANAYPKSEAATNDGHVTKYAAEAILARLYLFYDGYYNNNQGGSVVGMLTKQEALAACEDIINSGEFALIPRFKDLWPASSDTKNYEGNWVNTASTYAGNGNAETVLSMKFNYTADYNGNNDGNRFIVMSGLRTGSCVYERYGQGWGAMTVNTKLASAYGPGDSRRQASIIDCASLDGYEDNYISDQREYTGYAIKKYTPLSKYQNGNLTHYTDGDAAGDFQISQYQDWVLVRYADVLLMAAELGSTNAETYFDEVRKRAYTDDEGNLSSNYIDLSATRENIWNERKKEFAFEGIRYWDELRQGLETAASQIAESNTTVLSGGVKDNIVITTQNVIKKRGFCQIPLEQITLSNNVLKQNQGW</sequence>
<dbReference type="InterPro" id="IPR012944">
    <property type="entry name" value="SusD_RagB_dom"/>
</dbReference>
<comment type="similarity">
    <text evidence="2">Belongs to the SusD family.</text>
</comment>
<evidence type="ECO:0000259" key="7">
    <source>
        <dbReference type="Pfam" id="PF14322"/>
    </source>
</evidence>
<dbReference type="Pfam" id="PF07980">
    <property type="entry name" value="SusD_RagB"/>
    <property type="match status" value="1"/>
</dbReference>
<comment type="caution">
    <text evidence="8">The sequence shown here is derived from an EMBL/GenBank/DDBJ whole genome shotgun (WGS) entry which is preliminary data.</text>
</comment>
<dbReference type="InterPro" id="IPR033985">
    <property type="entry name" value="SusD-like_N"/>
</dbReference>
<keyword evidence="4" id="KW-0472">Membrane</keyword>
<feature type="domain" description="SusD-like N-terminal" evidence="7">
    <location>
        <begin position="102"/>
        <end position="233"/>
    </location>
</feature>
<gene>
    <name evidence="8" type="ORF">PRRU23_01670</name>
</gene>
<dbReference type="Gene3D" id="1.25.40.390">
    <property type="match status" value="1"/>
</dbReference>
<dbReference type="EMBL" id="BPTR01000001">
    <property type="protein sequence ID" value="GJG26467.1"/>
    <property type="molecule type" value="Genomic_DNA"/>
</dbReference>
<evidence type="ECO:0000256" key="4">
    <source>
        <dbReference type="ARBA" id="ARBA00023136"/>
    </source>
</evidence>
<protein>
    <submittedName>
        <fullName evidence="8">Membrane protein</fullName>
    </submittedName>
</protein>
<evidence type="ECO:0000256" key="3">
    <source>
        <dbReference type="ARBA" id="ARBA00022729"/>
    </source>
</evidence>
<dbReference type="Pfam" id="PF14322">
    <property type="entry name" value="SusD-like_3"/>
    <property type="match status" value="1"/>
</dbReference>
<dbReference type="CDD" id="cd08977">
    <property type="entry name" value="SusD"/>
    <property type="match status" value="1"/>
</dbReference>
<reference evidence="8" key="1">
    <citation type="submission" date="2021-08" db="EMBL/GenBank/DDBJ databases">
        <title>Prevotella lacticifex sp. nov., isolated from rumen of cow.</title>
        <authorList>
            <person name="Shinkai T."/>
            <person name="Ikeyama N."/>
            <person name="Kumagai M."/>
            <person name="Ohmori H."/>
            <person name="Sakamoto M."/>
            <person name="Ohkuma M."/>
            <person name="Mitsumori M."/>
        </authorList>
    </citation>
    <scope>NUCLEOTIDE SEQUENCE</scope>
    <source>
        <strain evidence="8">DSM 11371</strain>
    </source>
</reference>
<evidence type="ECO:0000256" key="5">
    <source>
        <dbReference type="ARBA" id="ARBA00023237"/>
    </source>
</evidence>
<dbReference type="SUPFAM" id="SSF48452">
    <property type="entry name" value="TPR-like"/>
    <property type="match status" value="1"/>
</dbReference>
<dbReference type="PROSITE" id="PS51257">
    <property type="entry name" value="PROKAR_LIPOPROTEIN"/>
    <property type="match status" value="1"/>
</dbReference>
<proteinExistence type="inferred from homology"/>
<evidence type="ECO:0000256" key="1">
    <source>
        <dbReference type="ARBA" id="ARBA00004442"/>
    </source>
</evidence>
<dbReference type="InterPro" id="IPR011990">
    <property type="entry name" value="TPR-like_helical_dom_sf"/>
</dbReference>
<organism evidence="8 9">
    <name type="scientific">Segatella bryantii</name>
    <name type="common">Prevotella bryantii</name>
    <dbReference type="NCBI Taxonomy" id="77095"/>
    <lineage>
        <taxon>Bacteria</taxon>
        <taxon>Pseudomonadati</taxon>
        <taxon>Bacteroidota</taxon>
        <taxon>Bacteroidia</taxon>
        <taxon>Bacteroidales</taxon>
        <taxon>Prevotellaceae</taxon>
        <taxon>Segatella</taxon>
    </lineage>
</organism>